<evidence type="ECO:0000313" key="2">
    <source>
        <dbReference type="EMBL" id="CAD5121370.1"/>
    </source>
</evidence>
<feature type="compositionally biased region" description="Basic and acidic residues" evidence="1">
    <location>
        <begin position="206"/>
        <end position="217"/>
    </location>
</feature>
<feature type="compositionally biased region" description="Basic and acidic residues" evidence="1">
    <location>
        <begin position="710"/>
        <end position="722"/>
    </location>
</feature>
<feature type="region of interest" description="Disordered" evidence="1">
    <location>
        <begin position="945"/>
        <end position="970"/>
    </location>
</feature>
<dbReference type="AlphaFoldDB" id="A0A7I8W3N6"/>
<dbReference type="EMBL" id="CAJFCJ010000014">
    <property type="protein sequence ID" value="CAD5121370.1"/>
    <property type="molecule type" value="Genomic_DNA"/>
</dbReference>
<feature type="compositionally biased region" description="Basic and acidic residues" evidence="1">
    <location>
        <begin position="86"/>
        <end position="129"/>
    </location>
</feature>
<feature type="region of interest" description="Disordered" evidence="1">
    <location>
        <begin position="794"/>
        <end position="832"/>
    </location>
</feature>
<feature type="compositionally biased region" description="Low complexity" evidence="1">
    <location>
        <begin position="801"/>
        <end position="816"/>
    </location>
</feature>
<keyword evidence="3" id="KW-1185">Reference proteome</keyword>
<sequence length="970" mass="113392">MSSDLCDEGKSLTPSPHSSNYHFSTDDRDNSIPYADGRGSVTTDEELENNRINEYSQSQIENDESKEREVEIFIDSRMSNKRMEKKKQNGKEEVEVEEKNGYEDAKDKERDKEDKNECNKDKPSPEYKSRCQIIIPVQRTVVMNSPNLYRRLEDYPDLLGKKMTENSDIPPDNYEYLLKRIIKKKKPSLPVWLTENISDVERDDTIEKRTDDKRSSSENEMFVDDDEVVERSRKPPEKEKIVVEVEKALNNVLRDDNKPERVDRFEEEFIENGKKVHRVVEVHREEDKPGAEEVEVERFSFDEIRSRFESTRVHHPVPIPFFRTSPHMPRRTPPSIKPERRFAIVSKPLPQMKSSNSSYYSHLGFDIKPRCEKFVEFKKTINLDDGKDGNEVLSDGIFDNYPIRKESTPKCYNYGAKANSIDWTTTSLPRPTERIVPPPKPARKAHVIPYQKTNHGQARSSRNQYPSTENHIETMRIKRSKLIGYRPVFNGVDKISDKERKRRKWPKKMLSDMPSSGLDFNRAADSDSAYQSDCRLEKEQLDIKYREDRLSIPEIRLQLYGAGKAESKRISTLNTELKKSWQDTNSDVSKIFRRVDEAFEKNDFDREGKHRRKDPLTELENVYADALKRDDDTEWFMYEKWRPQVKRLSIENVKKLEEISRRYDSGGDYSRLWLSRYKKDPKYTYERFEDDGCQHRLEDDMARRRMSSSNDRKKSLTSESSRDSSSMRNRLRSRSLSNAVAVMVNKFECEDENHEEELRNGTVFSSCYDNDSGEKRYLDSSSFDEIDSVRRRHNNRVKTLSTESSSQDESRSWSLSEGERGRPRRPKKESSGILLGTIPAESSSHDELERIMTVPHKPWYPPKTEQPVANKNWTDILIKQEEDAMTEASLGDLVKRQPVSPISDLTVEAEQNDEQFLKRKSAFKLVSPKKENSLQELVKSFEKTAPPFLKLPNENKNGLNNERRRSSCVS</sequence>
<feature type="compositionally biased region" description="Basic and acidic residues" evidence="1">
    <location>
        <begin position="961"/>
        <end position="970"/>
    </location>
</feature>
<evidence type="ECO:0000313" key="3">
    <source>
        <dbReference type="Proteomes" id="UP000549394"/>
    </source>
</evidence>
<protein>
    <submittedName>
        <fullName evidence="2">DgyrCDS9892</fullName>
    </submittedName>
</protein>
<comment type="caution">
    <text evidence="2">The sequence shown here is derived from an EMBL/GenBank/DDBJ whole genome shotgun (WGS) entry which is preliminary data.</text>
</comment>
<feature type="region of interest" description="Disordered" evidence="1">
    <location>
        <begin position="206"/>
        <end position="235"/>
    </location>
</feature>
<proteinExistence type="predicted"/>
<feature type="region of interest" description="Disordered" evidence="1">
    <location>
        <begin position="1"/>
        <end position="131"/>
    </location>
</feature>
<feature type="compositionally biased region" description="Polar residues" evidence="1">
    <location>
        <begin position="50"/>
        <end position="60"/>
    </location>
</feature>
<evidence type="ECO:0000256" key="1">
    <source>
        <dbReference type="SAM" id="MobiDB-lite"/>
    </source>
</evidence>
<dbReference type="Proteomes" id="UP000549394">
    <property type="component" value="Unassembled WGS sequence"/>
</dbReference>
<accession>A0A7I8W3N6</accession>
<feature type="compositionally biased region" description="Polar residues" evidence="1">
    <location>
        <begin position="12"/>
        <end position="23"/>
    </location>
</feature>
<organism evidence="2 3">
    <name type="scientific">Dimorphilus gyrociliatus</name>
    <dbReference type="NCBI Taxonomy" id="2664684"/>
    <lineage>
        <taxon>Eukaryota</taxon>
        <taxon>Metazoa</taxon>
        <taxon>Spiralia</taxon>
        <taxon>Lophotrochozoa</taxon>
        <taxon>Annelida</taxon>
        <taxon>Polychaeta</taxon>
        <taxon>Polychaeta incertae sedis</taxon>
        <taxon>Dinophilidae</taxon>
        <taxon>Dimorphilus</taxon>
    </lineage>
</organism>
<name>A0A7I8W3N6_9ANNE</name>
<feature type="region of interest" description="Disordered" evidence="1">
    <location>
        <begin position="703"/>
        <end position="733"/>
    </location>
</feature>
<gene>
    <name evidence="2" type="ORF">DGYR_LOCUS9332</name>
</gene>
<reference evidence="2 3" key="1">
    <citation type="submission" date="2020-08" db="EMBL/GenBank/DDBJ databases">
        <authorList>
            <person name="Hejnol A."/>
        </authorList>
    </citation>
    <scope>NUCLEOTIDE SEQUENCE [LARGE SCALE GENOMIC DNA]</scope>
</reference>